<dbReference type="ExpressionAtlas" id="A0A5S9VTX1">
    <property type="expression patterns" value="baseline"/>
</dbReference>
<dbReference type="PROSITE" id="PS51477">
    <property type="entry name" value="PAH"/>
    <property type="match status" value="4"/>
</dbReference>
<evidence type="ECO:0000313" key="7">
    <source>
        <dbReference type="Proteomes" id="UP000434276"/>
    </source>
</evidence>
<evidence type="ECO:0000256" key="4">
    <source>
        <dbReference type="PROSITE-ProRule" id="PRU00810"/>
    </source>
</evidence>
<evidence type="ECO:0000313" key="6">
    <source>
        <dbReference type="EMBL" id="CAA0239028.1"/>
    </source>
</evidence>
<feature type="compositionally biased region" description="Polar residues" evidence="5">
    <location>
        <begin position="592"/>
        <end position="602"/>
    </location>
</feature>
<dbReference type="GO" id="GO:0005634">
    <property type="term" value="C:nucleus"/>
    <property type="evidence" value="ECO:0007669"/>
    <property type="project" value="UniProtKB-SubCell"/>
</dbReference>
<gene>
    <name evidence="6" type="ORF">C24_LOCUS2475</name>
</gene>
<dbReference type="FunFam" id="1.20.1160.11:FF:000001">
    <property type="entry name" value="Paired amphipathic helix protein Sin3"/>
    <property type="match status" value="1"/>
</dbReference>
<dbReference type="SUPFAM" id="SSF47762">
    <property type="entry name" value="PAH2 domain"/>
    <property type="match status" value="5"/>
</dbReference>
<evidence type="ECO:0000256" key="5">
    <source>
        <dbReference type="SAM" id="MobiDB-lite"/>
    </source>
</evidence>
<dbReference type="FunFam" id="1.20.1160.11:FF:000009">
    <property type="entry name" value="F3I6.18 protein"/>
    <property type="match status" value="2"/>
</dbReference>
<evidence type="ECO:0000256" key="2">
    <source>
        <dbReference type="ARBA" id="ARBA00022491"/>
    </source>
</evidence>
<dbReference type="Proteomes" id="UP000434276">
    <property type="component" value="Unassembled WGS sequence"/>
</dbReference>
<reference evidence="6 7" key="1">
    <citation type="submission" date="2019-12" db="EMBL/GenBank/DDBJ databases">
        <authorList>
            <person name="Jiao W.-B."/>
            <person name="Schneeberger K."/>
        </authorList>
    </citation>
    <scope>NUCLEOTIDE SEQUENCE [LARGE SCALE GENOMIC DNA]</scope>
    <source>
        <strain evidence="7">cv. C24</strain>
    </source>
</reference>
<dbReference type="Pfam" id="PF02671">
    <property type="entry name" value="PAH"/>
    <property type="match status" value="4"/>
</dbReference>
<proteinExistence type="predicted"/>
<dbReference type="OrthoDB" id="10265969at2759"/>
<name>A0A5S9VTX1_ARATH</name>
<dbReference type="InterPro" id="IPR036600">
    <property type="entry name" value="PAH_sf"/>
</dbReference>
<dbReference type="PANTHER" id="PTHR12346:SF0">
    <property type="entry name" value="SIN3A, ISOFORM G"/>
    <property type="match status" value="1"/>
</dbReference>
<sequence>MVGRSVSQEPTMADAVSYIESVKEEFHDEPAKFDEFKMRLNEVRDDRVEKDRITARINELISGNPKLHLGSKIFFPEAEITIPPKVEQRHESVDAKKKRANRENHRKKKLKCLDSLVFPPMTKKIDEGKKSVKKVHKKFLVLSKVDRTIPPNANKELRKSRTMFGKSVPLEKTLDDARSYIDSVKEAFHDEPAKYAEFLKLLNDYKARRLDADSVIARVDELTKDHRNLLLGLRAILLPAAKSTIPHKAKGNRTARPEASRTIPVKLKITIIPPKARRTIPSEADKPTHTDELNFMNKLPPKRRRTIPSEAEKPTHTDELNFMSKLPTKRRRTIPSEAEKPTHTDELNFMNKLPTKARRTIPSEAEKPTHTDELNFMNKLKTRFQRIDTHVVGSFHSIMTMYKEGKKSRKEVHEEVCDLLYYHEDLRADFTRIFPKLGSFRINISTISVHLFLEIFEVVYTVKRKLLARSVTTRPYSSSFTVSLKLTMDDDYRLEIASTIRETVTYIADVKEAFLDEPAKFHEFLRLMNDVCDHKIEEANGSARMAEIIKGHPRLLLVLSVFFPKSKQYEEAARSISSEASRTIPPKATIPPKSSRTISPKANRTIPPKSKKTFPREAKRTIPREANRNRIMPSEAKKTIHPEDKRTTRPVDHLAFFIPKAKRTIPPAESNKNKKNARFQGYGSHVVNSVLQILKMYSEGNKSKDEAYQEVVSLLQNHVDLVMEFGDYFSGISAYNRFLRDGKE</sequence>
<dbReference type="InterPro" id="IPR003822">
    <property type="entry name" value="PAH"/>
</dbReference>
<dbReference type="GO" id="GO:0003714">
    <property type="term" value="F:transcription corepressor activity"/>
    <property type="evidence" value="ECO:0007669"/>
    <property type="project" value="InterPro"/>
</dbReference>
<dbReference type="AlphaFoldDB" id="A0A5S9VTX1"/>
<comment type="subcellular location">
    <subcellularLocation>
        <location evidence="1 4">Nucleus</location>
    </subcellularLocation>
</comment>
<organism evidence="6 7">
    <name type="scientific">Arabidopsis thaliana</name>
    <name type="common">Mouse-ear cress</name>
    <dbReference type="NCBI Taxonomy" id="3702"/>
    <lineage>
        <taxon>Eukaryota</taxon>
        <taxon>Viridiplantae</taxon>
        <taxon>Streptophyta</taxon>
        <taxon>Embryophyta</taxon>
        <taxon>Tracheophyta</taxon>
        <taxon>Spermatophyta</taxon>
        <taxon>Magnoliopsida</taxon>
        <taxon>eudicotyledons</taxon>
        <taxon>Gunneridae</taxon>
        <taxon>Pentapetalae</taxon>
        <taxon>rosids</taxon>
        <taxon>malvids</taxon>
        <taxon>Brassicales</taxon>
        <taxon>Brassicaceae</taxon>
        <taxon>Camelineae</taxon>
        <taxon>Arabidopsis</taxon>
    </lineage>
</organism>
<dbReference type="EMBL" id="CACSHJ010000087">
    <property type="protein sequence ID" value="CAA0239028.1"/>
    <property type="molecule type" value="Genomic_DNA"/>
</dbReference>
<accession>A0A5S9VTX1</accession>
<feature type="region of interest" description="Disordered" evidence="5">
    <location>
        <begin position="574"/>
        <end position="618"/>
    </location>
</feature>
<keyword evidence="3 4" id="KW-0539">Nucleus</keyword>
<dbReference type="Gene3D" id="1.20.1160.11">
    <property type="entry name" value="Paired amphipathic helix"/>
    <property type="match status" value="5"/>
</dbReference>
<dbReference type="InterPro" id="IPR039774">
    <property type="entry name" value="Sin3-like"/>
</dbReference>
<protein>
    <submittedName>
        <fullName evidence="6">Uncharacterized protein</fullName>
    </submittedName>
</protein>
<dbReference type="PANTHER" id="PTHR12346">
    <property type="entry name" value="SIN3B-RELATED"/>
    <property type="match status" value="1"/>
</dbReference>
<keyword evidence="2" id="KW-0678">Repressor</keyword>
<evidence type="ECO:0000256" key="1">
    <source>
        <dbReference type="ARBA" id="ARBA00004123"/>
    </source>
</evidence>
<evidence type="ECO:0000256" key="3">
    <source>
        <dbReference type="ARBA" id="ARBA00023242"/>
    </source>
</evidence>